<reference evidence="1" key="1">
    <citation type="journal article" date="2020" name="bioRxiv">
        <title>Hybrid origin of Populus tomentosa Carr. identified through genome sequencing and phylogenomic analysis.</title>
        <authorList>
            <person name="An X."/>
            <person name="Gao K."/>
            <person name="Chen Z."/>
            <person name="Li J."/>
            <person name="Yang X."/>
            <person name="Yang X."/>
            <person name="Zhou J."/>
            <person name="Guo T."/>
            <person name="Zhao T."/>
            <person name="Huang S."/>
            <person name="Miao D."/>
            <person name="Khan W.U."/>
            <person name="Rao P."/>
            <person name="Ye M."/>
            <person name="Lei B."/>
            <person name="Liao W."/>
            <person name="Wang J."/>
            <person name="Ji L."/>
            <person name="Li Y."/>
            <person name="Guo B."/>
            <person name="Mustafa N.S."/>
            <person name="Li S."/>
            <person name="Yun Q."/>
            <person name="Keller S.R."/>
            <person name="Mao J."/>
            <person name="Zhang R."/>
            <person name="Strauss S.H."/>
        </authorList>
    </citation>
    <scope>NUCLEOTIDE SEQUENCE</scope>
    <source>
        <strain evidence="1">GM15</strain>
        <tissue evidence="1">Leaf</tissue>
    </source>
</reference>
<evidence type="ECO:0000313" key="1">
    <source>
        <dbReference type="EMBL" id="KAG6781632.1"/>
    </source>
</evidence>
<evidence type="ECO:0000313" key="2">
    <source>
        <dbReference type="Proteomes" id="UP000886885"/>
    </source>
</evidence>
<dbReference type="AlphaFoldDB" id="A0A8X8A7T8"/>
<accession>A0A8X8A7T8</accession>
<dbReference type="OrthoDB" id="10615305at2759"/>
<comment type="caution">
    <text evidence="1">The sequence shown here is derived from an EMBL/GenBank/DDBJ whole genome shotgun (WGS) entry which is preliminary data.</text>
</comment>
<organism evidence="1 2">
    <name type="scientific">Populus tomentosa</name>
    <name type="common">Chinese white poplar</name>
    <dbReference type="NCBI Taxonomy" id="118781"/>
    <lineage>
        <taxon>Eukaryota</taxon>
        <taxon>Viridiplantae</taxon>
        <taxon>Streptophyta</taxon>
        <taxon>Embryophyta</taxon>
        <taxon>Tracheophyta</taxon>
        <taxon>Spermatophyta</taxon>
        <taxon>Magnoliopsida</taxon>
        <taxon>eudicotyledons</taxon>
        <taxon>Gunneridae</taxon>
        <taxon>Pentapetalae</taxon>
        <taxon>rosids</taxon>
        <taxon>fabids</taxon>
        <taxon>Malpighiales</taxon>
        <taxon>Salicaceae</taxon>
        <taxon>Saliceae</taxon>
        <taxon>Populus</taxon>
    </lineage>
</organism>
<dbReference type="Proteomes" id="UP000886885">
    <property type="component" value="Chromosome 3D"/>
</dbReference>
<proteinExistence type="predicted"/>
<sequence length="134" mass="15267">MKRATHLEAYSSPSLLCFEFFLAGEKITYKLGMHKIIGNCTGTWRSVEAVREFFEMHWPNRYDAAFVNGSLHWLVRSDLGNPTCIFNFETQQFGSFLLPPPDSDGHDTSTGEHRRHLEPLLVAAVDAFILLRHG</sequence>
<gene>
    <name evidence="1" type="ORF">POTOM_014543</name>
</gene>
<dbReference type="EMBL" id="JAAWWB010000006">
    <property type="protein sequence ID" value="KAG6781632.1"/>
    <property type="molecule type" value="Genomic_DNA"/>
</dbReference>
<protein>
    <submittedName>
        <fullName evidence="1">Uncharacterized protein</fullName>
    </submittedName>
</protein>
<name>A0A8X8A7T8_POPTO</name>
<keyword evidence="2" id="KW-1185">Reference proteome</keyword>